<sequence>MVWLYKHTMIAKPDDVYVDFEPYFKKWGGEVILLRPTLADLRPSEVFTNDIPLKKRMSLLNEMEAESSKEDNENSDAVDDHSDSSGNSDSRVKVIGAEKSEESGEKEKDDANEAVNEKKSSDDVGINVPEAVGEQTEILNDEEKRQSSKDAIENADVVIVKEDDPKPSVNDDTDTVNAISEANNAAIVQDEDPILRLNNNSEQLDGKNIDNNVRQVEVIVEEQTILKDTDVHDDEAKVTQEIELVTTDAAMVHTDAVTGKDKADMDKPKEKVRINFTPPSFSLQLYVAEKGKAQAGQSNSEAVKVDSKAVDVSSLGLDVSYQAGHVTYEGNKEPIKLPSYVVKGEGSTDYPTMKKVKEELYEAWELKIKDNDNKLGNAFPSTSNRVDLTTEDDCNPADKDPKESTVARPYGKGKKKKLIIPKALRK</sequence>
<name>A0A0K9P039_ZOSMR</name>
<feature type="compositionally biased region" description="Basic and acidic residues" evidence="1">
    <location>
        <begin position="66"/>
        <end position="83"/>
    </location>
</feature>
<comment type="caution">
    <text evidence="2">The sequence shown here is derived from an EMBL/GenBank/DDBJ whole genome shotgun (WGS) entry which is preliminary data.</text>
</comment>
<keyword evidence="3" id="KW-1185">Reference proteome</keyword>
<dbReference type="EMBL" id="LFYR01001463">
    <property type="protein sequence ID" value="KMZ61570.1"/>
    <property type="molecule type" value="Genomic_DNA"/>
</dbReference>
<dbReference type="AlphaFoldDB" id="A0A0K9P039"/>
<gene>
    <name evidence="2" type="ORF">ZOSMA_515G00030</name>
</gene>
<feature type="region of interest" description="Disordered" evidence="1">
    <location>
        <begin position="63"/>
        <end position="124"/>
    </location>
</feature>
<feature type="compositionally biased region" description="Basic and acidic residues" evidence="1">
    <location>
        <begin position="396"/>
        <end position="405"/>
    </location>
</feature>
<dbReference type="Proteomes" id="UP000036987">
    <property type="component" value="Unassembled WGS sequence"/>
</dbReference>
<organism evidence="2 3">
    <name type="scientific">Zostera marina</name>
    <name type="common">Eelgrass</name>
    <dbReference type="NCBI Taxonomy" id="29655"/>
    <lineage>
        <taxon>Eukaryota</taxon>
        <taxon>Viridiplantae</taxon>
        <taxon>Streptophyta</taxon>
        <taxon>Embryophyta</taxon>
        <taxon>Tracheophyta</taxon>
        <taxon>Spermatophyta</taxon>
        <taxon>Magnoliopsida</taxon>
        <taxon>Liliopsida</taxon>
        <taxon>Zosteraceae</taxon>
        <taxon>Zostera</taxon>
    </lineage>
</organism>
<evidence type="ECO:0000256" key="1">
    <source>
        <dbReference type="SAM" id="MobiDB-lite"/>
    </source>
</evidence>
<reference evidence="3" key="1">
    <citation type="journal article" date="2016" name="Nature">
        <title>The genome of the seagrass Zostera marina reveals angiosperm adaptation to the sea.</title>
        <authorList>
            <person name="Olsen J.L."/>
            <person name="Rouze P."/>
            <person name="Verhelst B."/>
            <person name="Lin Y.-C."/>
            <person name="Bayer T."/>
            <person name="Collen J."/>
            <person name="Dattolo E."/>
            <person name="De Paoli E."/>
            <person name="Dittami S."/>
            <person name="Maumus F."/>
            <person name="Michel G."/>
            <person name="Kersting A."/>
            <person name="Lauritano C."/>
            <person name="Lohaus R."/>
            <person name="Toepel M."/>
            <person name="Tonon T."/>
            <person name="Vanneste K."/>
            <person name="Amirebrahimi M."/>
            <person name="Brakel J."/>
            <person name="Bostroem C."/>
            <person name="Chovatia M."/>
            <person name="Grimwood J."/>
            <person name="Jenkins J.W."/>
            <person name="Jueterbock A."/>
            <person name="Mraz A."/>
            <person name="Stam W.T."/>
            <person name="Tice H."/>
            <person name="Bornberg-Bauer E."/>
            <person name="Green P.J."/>
            <person name="Pearson G.A."/>
            <person name="Procaccini G."/>
            <person name="Duarte C.M."/>
            <person name="Schmutz J."/>
            <person name="Reusch T.B.H."/>
            <person name="Van de Peer Y."/>
        </authorList>
    </citation>
    <scope>NUCLEOTIDE SEQUENCE [LARGE SCALE GENOMIC DNA]</scope>
    <source>
        <strain evidence="3">cv. Finnish</strain>
    </source>
</reference>
<evidence type="ECO:0000313" key="2">
    <source>
        <dbReference type="EMBL" id="KMZ61570.1"/>
    </source>
</evidence>
<proteinExistence type="predicted"/>
<feature type="region of interest" description="Disordered" evidence="1">
    <location>
        <begin position="372"/>
        <end position="426"/>
    </location>
</feature>
<accession>A0A0K9P039</accession>
<evidence type="ECO:0000313" key="3">
    <source>
        <dbReference type="Proteomes" id="UP000036987"/>
    </source>
</evidence>
<protein>
    <submittedName>
        <fullName evidence="2">Uncharacterized protein</fullName>
    </submittedName>
</protein>
<feature type="compositionally biased region" description="Basic and acidic residues" evidence="1">
    <location>
        <begin position="90"/>
        <end position="122"/>
    </location>
</feature>
<feature type="compositionally biased region" description="Basic residues" evidence="1">
    <location>
        <begin position="411"/>
        <end position="426"/>
    </location>
</feature>